<evidence type="ECO:0000256" key="2">
    <source>
        <dbReference type="ARBA" id="ARBA00022917"/>
    </source>
</evidence>
<keyword evidence="2 3" id="KW-0648">Protein biosynthesis</keyword>
<keyword evidence="1 3" id="KW-0396">Initiation factor</keyword>
<evidence type="ECO:0000256" key="3">
    <source>
        <dbReference type="HAMAP-Rule" id="MF_00032"/>
    </source>
</evidence>
<dbReference type="AlphaFoldDB" id="F4G116"/>
<dbReference type="RefSeq" id="WP_013737204.1">
    <property type="nucleotide sequence ID" value="NC_015435.1"/>
</dbReference>
<dbReference type="Proteomes" id="UP000007812">
    <property type="component" value="Chromosome"/>
</dbReference>
<proteinExistence type="inferred from homology"/>
<dbReference type="NCBIfam" id="NF003126">
    <property type="entry name" value="PRK04046.1-1"/>
    <property type="match status" value="1"/>
</dbReference>
<evidence type="ECO:0000313" key="4">
    <source>
        <dbReference type="EMBL" id="AEB94706.1"/>
    </source>
</evidence>
<dbReference type="STRING" id="1006006.Mcup_0601"/>
<dbReference type="GeneID" id="10492792"/>
<name>F4G116_METCR</name>
<evidence type="ECO:0000313" key="5">
    <source>
        <dbReference type="Proteomes" id="UP000007812"/>
    </source>
</evidence>
<dbReference type="GO" id="GO:0042256">
    <property type="term" value="P:cytosolic ribosome assembly"/>
    <property type="evidence" value="ECO:0007669"/>
    <property type="project" value="InterPro"/>
</dbReference>
<dbReference type="PIRSF" id="PIRSF006413">
    <property type="entry name" value="IF-6"/>
    <property type="match status" value="1"/>
</dbReference>
<dbReference type="KEGG" id="mcn:Mcup_0601"/>
<dbReference type="OrthoDB" id="33582at2157"/>
<evidence type="ECO:0000256" key="1">
    <source>
        <dbReference type="ARBA" id="ARBA00022540"/>
    </source>
</evidence>
<dbReference type="InterPro" id="IPR002769">
    <property type="entry name" value="eIF6"/>
</dbReference>
<dbReference type="SUPFAM" id="SSF55909">
    <property type="entry name" value="Pentein"/>
    <property type="match status" value="1"/>
</dbReference>
<comment type="function">
    <text evidence="3">Binds to the 50S ribosomal subunit and prevents its association with the 30S ribosomal subunit to form the 70S initiation complex.</text>
</comment>
<dbReference type="eggNOG" id="arCOG04176">
    <property type="taxonomic scope" value="Archaea"/>
</dbReference>
<reference evidence="4 5" key="1">
    <citation type="journal article" date="2011" name="J. Bacteriol.">
        <title>Complete genome sequence of Metallosphaera cuprina, a metal sulfide-oxidizing archaeon from a hot spring.</title>
        <authorList>
            <person name="Liu L.J."/>
            <person name="You X.Y."/>
            <person name="Zheng H."/>
            <person name="Wang S."/>
            <person name="Jiang C.Y."/>
            <person name="Liu S.J."/>
        </authorList>
    </citation>
    <scope>NUCLEOTIDE SEQUENCE [LARGE SCALE GENOMIC DNA]</scope>
    <source>
        <strain evidence="4 5">Ar-4</strain>
    </source>
</reference>
<dbReference type="EMBL" id="CP002656">
    <property type="protein sequence ID" value="AEB94706.1"/>
    <property type="molecule type" value="Genomic_DNA"/>
</dbReference>
<dbReference type="NCBIfam" id="TIGR00323">
    <property type="entry name" value="eIF-6"/>
    <property type="match status" value="1"/>
</dbReference>
<dbReference type="Gene3D" id="3.75.10.10">
    <property type="entry name" value="L-arginine/glycine Amidinotransferase, Chain A"/>
    <property type="match status" value="1"/>
</dbReference>
<gene>
    <name evidence="3" type="primary">eif6</name>
    <name evidence="4" type="ordered locus">Mcup_0601</name>
</gene>
<dbReference type="PANTHER" id="PTHR10784">
    <property type="entry name" value="TRANSLATION INITIATION FACTOR 6"/>
    <property type="match status" value="1"/>
</dbReference>
<dbReference type="SMART" id="SM00654">
    <property type="entry name" value="eIF6"/>
    <property type="match status" value="1"/>
</dbReference>
<dbReference type="HAMAP" id="MF_00032">
    <property type="entry name" value="eIF_6"/>
    <property type="match status" value="1"/>
</dbReference>
<dbReference type="HOGENOM" id="CLU_071894_1_0_2"/>
<dbReference type="GO" id="GO:0003743">
    <property type="term" value="F:translation initiation factor activity"/>
    <property type="evidence" value="ECO:0007669"/>
    <property type="project" value="UniProtKB-UniRule"/>
</dbReference>
<keyword evidence="5" id="KW-1185">Reference proteome</keyword>
<dbReference type="PATRIC" id="fig|1006006.8.peg.602"/>
<protein>
    <recommendedName>
        <fullName evidence="3">Translation initiation factor 6</fullName>
        <shortName evidence="3">aIF-6</shortName>
    </recommendedName>
</protein>
<dbReference type="GO" id="GO:0043022">
    <property type="term" value="F:ribosome binding"/>
    <property type="evidence" value="ECO:0007669"/>
    <property type="project" value="InterPro"/>
</dbReference>
<comment type="similarity">
    <text evidence="3">Belongs to the eIF-6 family.</text>
</comment>
<sequence length="223" mass="24076">MNIQRFSVFGSDNVGVYIFTNDKYTIIPTNLDKQTKSLIQENLNTELIETTVADSFLIGIFVTGNNGTILLPRIAKEEEIKGIKNVAKDVNLEVLDVRATALGNIILTNDKGAMVYPELSDAEVKSIQKALNVEEIKKGSIAQVIIVGSVGVVTSNGGLVHIETPESELKSLSALFKVNLEVGTVNFGNAFVRSGMIANRHGVLVGSSTTGPEILRIQRAFSE</sequence>
<accession>F4G116</accession>
<dbReference type="Pfam" id="PF01912">
    <property type="entry name" value="eIF-6"/>
    <property type="match status" value="1"/>
</dbReference>
<organism evidence="4 5">
    <name type="scientific">Metallosphaera cuprina (strain Ar-4)</name>
    <dbReference type="NCBI Taxonomy" id="1006006"/>
    <lineage>
        <taxon>Archaea</taxon>
        <taxon>Thermoproteota</taxon>
        <taxon>Thermoprotei</taxon>
        <taxon>Sulfolobales</taxon>
        <taxon>Sulfolobaceae</taxon>
        <taxon>Metallosphaera</taxon>
    </lineage>
</organism>